<keyword evidence="3" id="KW-1185">Reference proteome</keyword>
<protein>
    <submittedName>
        <fullName evidence="2">Uncharacterized protein</fullName>
    </submittedName>
</protein>
<feature type="compositionally biased region" description="Low complexity" evidence="1">
    <location>
        <begin position="76"/>
        <end position="97"/>
    </location>
</feature>
<proteinExistence type="predicted"/>
<evidence type="ECO:0000313" key="2">
    <source>
        <dbReference type="EMBL" id="KAF2878512.1"/>
    </source>
</evidence>
<accession>A0A7C8IK62</accession>
<dbReference type="Proteomes" id="UP000481861">
    <property type="component" value="Unassembled WGS sequence"/>
</dbReference>
<name>A0A7C8IK62_9PLEO</name>
<organism evidence="2 3">
    <name type="scientific">Massariosphaeria phaeospora</name>
    <dbReference type="NCBI Taxonomy" id="100035"/>
    <lineage>
        <taxon>Eukaryota</taxon>
        <taxon>Fungi</taxon>
        <taxon>Dikarya</taxon>
        <taxon>Ascomycota</taxon>
        <taxon>Pezizomycotina</taxon>
        <taxon>Dothideomycetes</taxon>
        <taxon>Pleosporomycetidae</taxon>
        <taxon>Pleosporales</taxon>
        <taxon>Pleosporales incertae sedis</taxon>
        <taxon>Massariosphaeria</taxon>
    </lineage>
</organism>
<evidence type="ECO:0000313" key="3">
    <source>
        <dbReference type="Proteomes" id="UP000481861"/>
    </source>
</evidence>
<feature type="region of interest" description="Disordered" evidence="1">
    <location>
        <begin position="76"/>
        <end position="98"/>
    </location>
</feature>
<reference evidence="2 3" key="1">
    <citation type="submission" date="2020-01" db="EMBL/GenBank/DDBJ databases">
        <authorList>
            <consortium name="DOE Joint Genome Institute"/>
            <person name="Haridas S."/>
            <person name="Albert R."/>
            <person name="Binder M."/>
            <person name="Bloem J."/>
            <person name="Labutti K."/>
            <person name="Salamov A."/>
            <person name="Andreopoulos B."/>
            <person name="Baker S.E."/>
            <person name="Barry K."/>
            <person name="Bills G."/>
            <person name="Bluhm B.H."/>
            <person name="Cannon C."/>
            <person name="Castanera R."/>
            <person name="Culley D.E."/>
            <person name="Daum C."/>
            <person name="Ezra D."/>
            <person name="Gonzalez J.B."/>
            <person name="Henrissat B."/>
            <person name="Kuo A."/>
            <person name="Liang C."/>
            <person name="Lipzen A."/>
            <person name="Lutzoni F."/>
            <person name="Magnuson J."/>
            <person name="Mondo S."/>
            <person name="Nolan M."/>
            <person name="Ohm R."/>
            <person name="Pangilinan J."/>
            <person name="Park H.-J.H."/>
            <person name="Ramirez L."/>
            <person name="Alfaro M."/>
            <person name="Sun H."/>
            <person name="Tritt A."/>
            <person name="Yoshinaga Y."/>
            <person name="Zwiers L.-H.L."/>
            <person name="Turgeon B.G."/>
            <person name="Goodwin S.B."/>
            <person name="Spatafora J.W."/>
            <person name="Crous P.W."/>
            <person name="Grigoriev I.V."/>
        </authorList>
    </citation>
    <scope>NUCLEOTIDE SEQUENCE [LARGE SCALE GENOMIC DNA]</scope>
    <source>
        <strain evidence="2 3">CBS 611.86</strain>
    </source>
</reference>
<dbReference type="EMBL" id="JAADJZ010000001">
    <property type="protein sequence ID" value="KAF2878512.1"/>
    <property type="molecule type" value="Genomic_DNA"/>
</dbReference>
<comment type="caution">
    <text evidence="2">The sequence shown here is derived from an EMBL/GenBank/DDBJ whole genome shotgun (WGS) entry which is preliminary data.</text>
</comment>
<sequence length="379" mass="39915">MHINGVCSTGLSLPFLSHVPPPSNASETLFFSFPLEKSSPPPLPLSLSQNFSPTMHVSLSTLIPLLLALPSTSALESDNRTSTTPTPSTSQPDSSFPWDTPWDTVISGPPFPTTTADAVVSPASSTAMPPMGPYIIYPHPRLGDPTDLPAPFAVTLTATITTVITPTPTPLLKAWPLYADLDKYFDRDVLCQLASARTSGLPWELYQPIIEQWCGTATTAAATWSLPWYHWDECMERWGPDWPCPRLPIPVRTQPVSDAAAATETAASTAATTTSGAVESSAVTSAADVLVPSGIVVPSGGLGGIWGGPNKYGSLTANSTAATATATSTTPEFPITPAAHVVVPSSSAVGRRCEGGCAAYRHRGYVSVGARERRFPVSE</sequence>
<gene>
    <name evidence="2" type="ORF">BDV95DRAFT_24360</name>
</gene>
<evidence type="ECO:0000256" key="1">
    <source>
        <dbReference type="SAM" id="MobiDB-lite"/>
    </source>
</evidence>
<dbReference type="AlphaFoldDB" id="A0A7C8IK62"/>